<evidence type="ECO:0000313" key="2">
    <source>
        <dbReference type="EMBL" id="GIP59354.1"/>
    </source>
</evidence>
<evidence type="ECO:0000313" key="3">
    <source>
        <dbReference type="Proteomes" id="UP000681290"/>
    </source>
</evidence>
<evidence type="ECO:0000256" key="1">
    <source>
        <dbReference type="SAM" id="MobiDB-lite"/>
    </source>
</evidence>
<feature type="compositionally biased region" description="Gly residues" evidence="1">
    <location>
        <begin position="28"/>
        <end position="39"/>
    </location>
</feature>
<organism evidence="2 3">
    <name type="scientific">Paenibacillus woosongensis</name>
    <dbReference type="NCBI Taxonomy" id="307580"/>
    <lineage>
        <taxon>Bacteria</taxon>
        <taxon>Bacillati</taxon>
        <taxon>Bacillota</taxon>
        <taxon>Bacilli</taxon>
        <taxon>Bacillales</taxon>
        <taxon>Paenibacillaceae</taxon>
        <taxon>Paenibacillus</taxon>
    </lineage>
</organism>
<accession>A0ABQ4MTV3</accession>
<feature type="region of interest" description="Disordered" evidence="1">
    <location>
        <begin position="1"/>
        <end position="45"/>
    </location>
</feature>
<proteinExistence type="predicted"/>
<sequence length="87" mass="9650">MSDKELYGIYPRQPGDSDPEPEPKEPTSGGGAGNGPGDDTGGDRLDVISKFKSVAREELKHMNSSDFRKISMNNFERTILKNDENNY</sequence>
<dbReference type="Proteomes" id="UP000681290">
    <property type="component" value="Unassembled WGS sequence"/>
</dbReference>
<keyword evidence="3" id="KW-1185">Reference proteome</keyword>
<protein>
    <submittedName>
        <fullName evidence="2">Uncharacterized protein</fullName>
    </submittedName>
</protein>
<dbReference type="RefSeq" id="WP_213592145.1">
    <property type="nucleotide sequence ID" value="NZ_BOSM01000005.1"/>
</dbReference>
<reference evidence="2 3" key="1">
    <citation type="submission" date="2021-03" db="EMBL/GenBank/DDBJ databases">
        <title>Antimicrobial resistance genes in bacteria isolated from Japanese honey, and their potential for conferring macrolide and lincosamide resistance in the American foulbrood pathogen Paenibacillus larvae.</title>
        <authorList>
            <person name="Okamoto M."/>
            <person name="Kumagai M."/>
            <person name="Kanamori H."/>
            <person name="Takamatsu D."/>
        </authorList>
    </citation>
    <scope>NUCLEOTIDE SEQUENCE [LARGE SCALE GENOMIC DNA]</scope>
    <source>
        <strain evidence="2 3">J15TS10</strain>
    </source>
</reference>
<comment type="caution">
    <text evidence="2">The sequence shown here is derived from an EMBL/GenBank/DDBJ whole genome shotgun (WGS) entry which is preliminary data.</text>
</comment>
<dbReference type="EMBL" id="BOSM01000005">
    <property type="protein sequence ID" value="GIP59354.1"/>
    <property type="molecule type" value="Genomic_DNA"/>
</dbReference>
<name>A0ABQ4MTV3_9BACL</name>
<gene>
    <name evidence="2" type="ORF">J15TS10_31680</name>
</gene>